<sequence length="145" mass="16285">MTEFTIPVPHRSKVAAAWLACLFGVFGAHWWYMGRRWAWAVTAFSVAMIVLAQLYPVWWDSPPFLLLLIPATAGYIDTLIYALTPDEKFDARYNRGSRQETKTGWDAVIVAIFTTLFGSTVLMAGIAVTVMHVYTAMGWLDGLAY</sequence>
<dbReference type="Pfam" id="PF05154">
    <property type="entry name" value="TM2"/>
    <property type="match status" value="1"/>
</dbReference>
<feature type="transmembrane region" description="Helical" evidence="5">
    <location>
        <begin position="64"/>
        <end position="84"/>
    </location>
</feature>
<gene>
    <name evidence="7" type="ORF">H0A72_08760</name>
</gene>
<name>A0A853G4B8_9BURK</name>
<evidence type="ECO:0000256" key="3">
    <source>
        <dbReference type="ARBA" id="ARBA00022989"/>
    </source>
</evidence>
<keyword evidence="2 5" id="KW-0812">Transmembrane</keyword>
<dbReference type="AlphaFoldDB" id="A0A853G4B8"/>
<comment type="subcellular location">
    <subcellularLocation>
        <location evidence="1">Membrane</location>
        <topology evidence="1">Multi-pass membrane protein</topology>
    </subcellularLocation>
</comment>
<organism evidence="7 8">
    <name type="scientific">Parapusillimonas granuli</name>
    <dbReference type="NCBI Taxonomy" id="380911"/>
    <lineage>
        <taxon>Bacteria</taxon>
        <taxon>Pseudomonadati</taxon>
        <taxon>Pseudomonadota</taxon>
        <taxon>Betaproteobacteria</taxon>
        <taxon>Burkholderiales</taxon>
        <taxon>Alcaligenaceae</taxon>
        <taxon>Parapusillimonas</taxon>
    </lineage>
</organism>
<evidence type="ECO:0000256" key="1">
    <source>
        <dbReference type="ARBA" id="ARBA00004141"/>
    </source>
</evidence>
<accession>A0A853G4B8</accession>
<evidence type="ECO:0000313" key="8">
    <source>
        <dbReference type="Proteomes" id="UP000559809"/>
    </source>
</evidence>
<dbReference type="EMBL" id="JACCEM010000004">
    <property type="protein sequence ID" value="NYT49396.1"/>
    <property type="molecule type" value="Genomic_DNA"/>
</dbReference>
<evidence type="ECO:0000256" key="5">
    <source>
        <dbReference type="SAM" id="Phobius"/>
    </source>
</evidence>
<feature type="domain" description="TM2" evidence="6">
    <location>
        <begin position="11"/>
        <end position="41"/>
    </location>
</feature>
<dbReference type="RefSeq" id="WP_180154693.1">
    <property type="nucleotide sequence ID" value="NZ_JACCEM010000004.1"/>
</dbReference>
<dbReference type="Proteomes" id="UP000559809">
    <property type="component" value="Unassembled WGS sequence"/>
</dbReference>
<evidence type="ECO:0000259" key="6">
    <source>
        <dbReference type="Pfam" id="PF05154"/>
    </source>
</evidence>
<dbReference type="GO" id="GO:0016020">
    <property type="term" value="C:membrane"/>
    <property type="evidence" value="ECO:0007669"/>
    <property type="project" value="UniProtKB-SubCell"/>
</dbReference>
<proteinExistence type="predicted"/>
<keyword evidence="3 5" id="KW-1133">Transmembrane helix</keyword>
<reference evidence="7 8" key="1">
    <citation type="submission" date="2020-07" db="EMBL/GenBank/DDBJ databases">
        <title>Taxonomic revisions and descriptions of new bacterial species based on genomic comparisons in the high-G+C-content subgroup of the family Alcaligenaceae.</title>
        <authorList>
            <person name="Szabo A."/>
            <person name="Felfoldi T."/>
        </authorList>
    </citation>
    <scope>NUCLEOTIDE SEQUENCE [LARGE SCALE GENOMIC DNA]</scope>
    <source>
        <strain evidence="7 8">LMG 24012</strain>
    </source>
</reference>
<keyword evidence="4 5" id="KW-0472">Membrane</keyword>
<evidence type="ECO:0000256" key="2">
    <source>
        <dbReference type="ARBA" id="ARBA00022692"/>
    </source>
</evidence>
<comment type="caution">
    <text evidence="7">The sequence shown here is derived from an EMBL/GenBank/DDBJ whole genome shotgun (WGS) entry which is preliminary data.</text>
</comment>
<keyword evidence="8" id="KW-1185">Reference proteome</keyword>
<dbReference type="InterPro" id="IPR007829">
    <property type="entry name" value="TM2"/>
</dbReference>
<feature type="transmembrane region" description="Helical" evidence="5">
    <location>
        <begin position="39"/>
        <end position="58"/>
    </location>
</feature>
<protein>
    <submittedName>
        <fullName evidence="7">TM2 domain-containing protein</fullName>
    </submittedName>
</protein>
<evidence type="ECO:0000256" key="4">
    <source>
        <dbReference type="ARBA" id="ARBA00023136"/>
    </source>
</evidence>
<feature type="transmembrane region" description="Helical" evidence="5">
    <location>
        <begin position="105"/>
        <end position="134"/>
    </location>
</feature>
<feature type="transmembrane region" description="Helical" evidence="5">
    <location>
        <begin position="15"/>
        <end position="32"/>
    </location>
</feature>
<evidence type="ECO:0000313" key="7">
    <source>
        <dbReference type="EMBL" id="NYT49396.1"/>
    </source>
</evidence>